<dbReference type="EMBL" id="JAAIIH010000013">
    <property type="protein sequence ID" value="NMN00959.1"/>
    <property type="molecule type" value="Genomic_DNA"/>
</dbReference>
<dbReference type="InterPro" id="IPR006059">
    <property type="entry name" value="SBP"/>
</dbReference>
<dbReference type="RefSeq" id="WP_169276044.1">
    <property type="nucleotide sequence ID" value="NZ_JAAIIH010000013.1"/>
</dbReference>
<accession>A0A7Y0F2R1</accession>
<keyword evidence="1" id="KW-0732">Signal</keyword>
<dbReference type="PANTHER" id="PTHR43649:SF11">
    <property type="entry name" value="ABC TRANSPORTER SUBSTRATE-BINDING PROTEIN YESO-RELATED"/>
    <property type="match status" value="1"/>
</dbReference>
<keyword evidence="3" id="KW-1185">Reference proteome</keyword>
<dbReference type="Pfam" id="PF13416">
    <property type="entry name" value="SBP_bac_8"/>
    <property type="match status" value="1"/>
</dbReference>
<dbReference type="Proteomes" id="UP000588277">
    <property type="component" value="Unassembled WGS sequence"/>
</dbReference>
<dbReference type="Gene3D" id="3.40.190.10">
    <property type="entry name" value="Periplasmic binding protein-like II"/>
    <property type="match status" value="2"/>
</dbReference>
<evidence type="ECO:0000313" key="3">
    <source>
        <dbReference type="Proteomes" id="UP000588277"/>
    </source>
</evidence>
<evidence type="ECO:0000256" key="1">
    <source>
        <dbReference type="SAM" id="SignalP"/>
    </source>
</evidence>
<evidence type="ECO:0000313" key="2">
    <source>
        <dbReference type="EMBL" id="NMN00959.1"/>
    </source>
</evidence>
<organism evidence="2 3">
    <name type="scientific">Bifidobacterium moraviense</name>
    <dbReference type="NCBI Taxonomy" id="2675323"/>
    <lineage>
        <taxon>Bacteria</taxon>
        <taxon>Bacillati</taxon>
        <taxon>Actinomycetota</taxon>
        <taxon>Actinomycetes</taxon>
        <taxon>Bifidobacteriales</taxon>
        <taxon>Bifidobacteriaceae</taxon>
        <taxon>Bifidobacterium</taxon>
    </lineage>
</organism>
<feature type="chain" id="PRO_5038525260" evidence="1">
    <location>
        <begin position="25"/>
        <end position="434"/>
    </location>
</feature>
<dbReference type="AlphaFoldDB" id="A0A7Y0F2R1"/>
<reference evidence="2 3" key="1">
    <citation type="submission" date="2020-02" db="EMBL/GenBank/DDBJ databases">
        <title>Characterization of phylogenetic diversity of novel bifidobacterial species isolated in Czech ZOOs.</title>
        <authorList>
            <person name="Lugli G.A."/>
            <person name="Vera N.B."/>
            <person name="Ventura M."/>
        </authorList>
    </citation>
    <scope>NUCLEOTIDE SEQUENCE [LARGE SCALE GENOMIC DNA]</scope>
    <source>
        <strain evidence="2 3">DSM 109958</strain>
    </source>
</reference>
<comment type="caution">
    <text evidence="2">The sequence shown here is derived from an EMBL/GenBank/DDBJ whole genome shotgun (WGS) entry which is preliminary data.</text>
</comment>
<name>A0A7Y0F2R1_9BIFI</name>
<dbReference type="SUPFAM" id="SSF53850">
    <property type="entry name" value="Periplasmic binding protein-like II"/>
    <property type="match status" value="1"/>
</dbReference>
<dbReference type="InterPro" id="IPR050490">
    <property type="entry name" value="Bact_solute-bd_prot1"/>
</dbReference>
<protein>
    <submittedName>
        <fullName evidence="2">ABC transporter, extracellular substrate binding protein</fullName>
    </submittedName>
</protein>
<gene>
    <name evidence="2" type="ORF">G1C96_1541</name>
</gene>
<feature type="signal peptide" evidence="1">
    <location>
        <begin position="1"/>
        <end position="24"/>
    </location>
</feature>
<proteinExistence type="predicted"/>
<dbReference type="PANTHER" id="PTHR43649">
    <property type="entry name" value="ARABINOSE-BINDING PROTEIN-RELATED"/>
    <property type="match status" value="1"/>
</dbReference>
<sequence length="434" mass="47791">MHGHIQIRKAIAIAAAAAAVVAVGACGSSSGSGQDAGKLTVAWWGNQQRNERQQKVDDMFAQQNGITIDGQYSQFADYWQKLATNAAGRQMPDVIAMDFAYLNQYIENGLLEPLDDYVSSGKLNLKDVDDNTVSAGRGDDGKLYALPSGVNAPAVIYNKTLLDSLGITIPDNWTLDDFQNIAREVYAKTGVRTAYGYLDNTYNLEYNLRAHDVELFKDGKLGTEDTTYYAEYFKVFENGYKEGWHLPAELYTEITLNAIEQDPLVSFTSTDRQSWCSLMFSSQVTSFASVNDSNELALAPWPSANVTKSNYVHPSMYWAVTKSSKNKDMAVKFVDFYTNNTDAADIMLTDRGIPVSSAIIDHISPKLTKYEKVAADFQKATVANSSPINPPAPAKAAEINSRVIKEVEEQIMYGKMDAQQAAADFVRQSAEVLG</sequence>